<dbReference type="Pfam" id="PF00483">
    <property type="entry name" value="NTP_transferase"/>
    <property type="match status" value="1"/>
</dbReference>
<dbReference type="SUPFAM" id="SSF53448">
    <property type="entry name" value="Nucleotide-diphospho-sugar transferases"/>
    <property type="match status" value="1"/>
</dbReference>
<name>A0A1P8UI09_9GAMM</name>
<feature type="region of interest" description="Disordered" evidence="1">
    <location>
        <begin position="259"/>
        <end position="281"/>
    </location>
</feature>
<reference evidence="3 4" key="1">
    <citation type="submission" date="2017-01" db="EMBL/GenBank/DDBJ databases">
        <title>Draft sequence of Acidihalobacter ferrooxidans strain DSM 14175 (strain V8).</title>
        <authorList>
            <person name="Khaleque H.N."/>
            <person name="Ramsay J.P."/>
            <person name="Murphy R.J.T."/>
            <person name="Kaksonen A.H."/>
            <person name="Boxall N.J."/>
            <person name="Watkin E.L.J."/>
        </authorList>
    </citation>
    <scope>NUCLEOTIDE SEQUENCE [LARGE SCALE GENOMIC DNA]</scope>
    <source>
        <strain evidence="3 4">V8</strain>
    </source>
</reference>
<feature type="domain" description="Nucleotidyl transferase" evidence="2">
    <location>
        <begin position="2"/>
        <end position="212"/>
    </location>
</feature>
<sequence length="281" mass="31924">MKAVILAGGYGTRLSEETVVKPKPMVEIGGRPILWHIMKYYWVHGVDEFVICLGYKGEQIKEYFLNYRYKSADISIDLSADEVSIASNSIEPWRIHLIDTGEKTMTGGRLRRVRHLLDDGEPFFMTYGDGLTDADLSDELRFHRSKPGEATVLAVQPPGRFGAFELRAGDDRLPSFREKPDGDGAWISGGYFILEPGVLDHIEGDETVWEREPMERLSAEGRLMAYRHQGFWQPMDTLRDKEYLESLWASGRAPWCKWSDGPVPADRRADSPPANATRRSK</sequence>
<dbReference type="STRING" id="1765967.BW247_10535"/>
<evidence type="ECO:0000313" key="3">
    <source>
        <dbReference type="EMBL" id="APZ43470.1"/>
    </source>
</evidence>
<keyword evidence="3" id="KW-0808">Transferase</keyword>
<dbReference type="AlphaFoldDB" id="A0A1P8UI09"/>
<dbReference type="GO" id="GO:0047343">
    <property type="term" value="F:glucose-1-phosphate cytidylyltransferase activity"/>
    <property type="evidence" value="ECO:0007669"/>
    <property type="project" value="InterPro"/>
</dbReference>
<gene>
    <name evidence="3" type="ORF">BW247_10535</name>
</gene>
<dbReference type="CDD" id="cd02524">
    <property type="entry name" value="G1P_cytidylyltransferase"/>
    <property type="match status" value="1"/>
</dbReference>
<dbReference type="InterPro" id="IPR005835">
    <property type="entry name" value="NTP_transferase_dom"/>
</dbReference>
<dbReference type="RefSeq" id="WP_076837110.1">
    <property type="nucleotide sequence ID" value="NZ_CP019434.1"/>
</dbReference>
<dbReference type="InterPro" id="IPR029044">
    <property type="entry name" value="Nucleotide-diphossugar_trans"/>
</dbReference>
<dbReference type="EMBL" id="CP019434">
    <property type="protein sequence ID" value="APZ43470.1"/>
    <property type="molecule type" value="Genomic_DNA"/>
</dbReference>
<dbReference type="PANTHER" id="PTHR47183">
    <property type="entry name" value="GLUCOSE-1-PHOSPHATE CYTIDYLYLTRANSFERASE-RELATED"/>
    <property type="match status" value="1"/>
</dbReference>
<dbReference type="PANTHER" id="PTHR47183:SF1">
    <property type="entry name" value="GLUCOSE-1-PHOSPHATE CYTIDYLYLTRANSFERASE"/>
    <property type="match status" value="1"/>
</dbReference>
<evidence type="ECO:0000259" key="2">
    <source>
        <dbReference type="Pfam" id="PF00483"/>
    </source>
</evidence>
<protein>
    <submittedName>
        <fullName evidence="3">Glucose-1-phosphate cytidylyltransferase</fullName>
    </submittedName>
</protein>
<dbReference type="Gene3D" id="3.90.550.10">
    <property type="entry name" value="Spore Coat Polysaccharide Biosynthesis Protein SpsA, Chain A"/>
    <property type="match status" value="1"/>
</dbReference>
<proteinExistence type="predicted"/>
<keyword evidence="4" id="KW-1185">Reference proteome</keyword>
<dbReference type="InterPro" id="IPR013446">
    <property type="entry name" value="G1P_cyt_trans-like"/>
</dbReference>
<evidence type="ECO:0000256" key="1">
    <source>
        <dbReference type="SAM" id="MobiDB-lite"/>
    </source>
</evidence>
<accession>A0A1P8UI09</accession>
<dbReference type="GO" id="GO:0009243">
    <property type="term" value="P:O antigen biosynthetic process"/>
    <property type="evidence" value="ECO:0007669"/>
    <property type="project" value="InterPro"/>
</dbReference>
<dbReference type="NCBIfam" id="TIGR02623">
    <property type="entry name" value="G1P_cyt_trans"/>
    <property type="match status" value="1"/>
</dbReference>
<dbReference type="OrthoDB" id="9803871at2"/>
<dbReference type="KEGG" id="afy:BW247_10535"/>
<keyword evidence="3" id="KW-0548">Nucleotidyltransferase</keyword>
<dbReference type="Proteomes" id="UP000243807">
    <property type="component" value="Chromosome"/>
</dbReference>
<organism evidence="3 4">
    <name type="scientific">Acidihalobacter ferrooxydans</name>
    <dbReference type="NCBI Taxonomy" id="1765967"/>
    <lineage>
        <taxon>Bacteria</taxon>
        <taxon>Pseudomonadati</taxon>
        <taxon>Pseudomonadota</taxon>
        <taxon>Gammaproteobacteria</taxon>
        <taxon>Chromatiales</taxon>
        <taxon>Ectothiorhodospiraceae</taxon>
        <taxon>Acidihalobacter</taxon>
    </lineage>
</organism>
<dbReference type="InterPro" id="IPR046981">
    <property type="entry name" value="G1P_cyt_trans"/>
</dbReference>
<evidence type="ECO:0000313" key="4">
    <source>
        <dbReference type="Proteomes" id="UP000243807"/>
    </source>
</evidence>